<dbReference type="PANTHER" id="PTHR47926:SF468">
    <property type="entry name" value="PENTATRICOPEPTIDE REPEAT-CONTAINING PROTEIN"/>
    <property type="match status" value="1"/>
</dbReference>
<evidence type="ECO:0000256" key="1">
    <source>
        <dbReference type="ARBA" id="ARBA00022737"/>
    </source>
</evidence>
<evidence type="ECO:0008006" key="5">
    <source>
        <dbReference type="Google" id="ProtNLM"/>
    </source>
</evidence>
<proteinExistence type="predicted"/>
<protein>
    <recommendedName>
        <fullName evidence="5">Pentatricopeptide repeat-containing protein</fullName>
    </recommendedName>
</protein>
<organism evidence="3 4">
    <name type="scientific">Liquidambar formosana</name>
    <name type="common">Formosan gum</name>
    <dbReference type="NCBI Taxonomy" id="63359"/>
    <lineage>
        <taxon>Eukaryota</taxon>
        <taxon>Viridiplantae</taxon>
        <taxon>Streptophyta</taxon>
        <taxon>Embryophyta</taxon>
        <taxon>Tracheophyta</taxon>
        <taxon>Spermatophyta</taxon>
        <taxon>Magnoliopsida</taxon>
        <taxon>eudicotyledons</taxon>
        <taxon>Gunneridae</taxon>
        <taxon>Pentapetalae</taxon>
        <taxon>Saxifragales</taxon>
        <taxon>Altingiaceae</taxon>
        <taxon>Liquidambar</taxon>
    </lineage>
</organism>
<dbReference type="Pfam" id="PF13041">
    <property type="entry name" value="PPR_2"/>
    <property type="match status" value="2"/>
</dbReference>
<dbReference type="InterPro" id="IPR011990">
    <property type="entry name" value="TPR-like_helical_dom_sf"/>
</dbReference>
<feature type="repeat" description="PPR" evidence="2">
    <location>
        <begin position="5"/>
        <end position="40"/>
    </location>
</feature>
<dbReference type="PANTHER" id="PTHR47926">
    <property type="entry name" value="PENTATRICOPEPTIDE REPEAT-CONTAINING PROTEIN"/>
    <property type="match status" value="1"/>
</dbReference>
<dbReference type="InterPro" id="IPR046960">
    <property type="entry name" value="PPR_At4g14850-like_plant"/>
</dbReference>
<feature type="repeat" description="PPR" evidence="2">
    <location>
        <begin position="107"/>
        <end position="141"/>
    </location>
</feature>
<dbReference type="InterPro" id="IPR002885">
    <property type="entry name" value="PPR_rpt"/>
</dbReference>
<evidence type="ECO:0000313" key="4">
    <source>
        <dbReference type="Proteomes" id="UP001415857"/>
    </source>
</evidence>
<sequence>MPEHNVMSWTAIITGYVQSGGHDKEAVELFREMFLGHVTPNHFTFSSVLKACGNLSDPYMGEQVYTLAVKMGLALVNCVGNSLISMYARSGRMEDARKAFDILFEKNLVSYNAIVDGYTKNLKSEEAFELFHQIEDTGIGVNAFTYASLLSGAASIGAIGKGEQTHARLLKAGLDSNQCICNALISMYSRCGDIVRRLSSF</sequence>
<dbReference type="FunFam" id="1.25.40.10:FF:001957">
    <property type="entry name" value="Uncharacterized protein"/>
    <property type="match status" value="1"/>
</dbReference>
<dbReference type="EMBL" id="JBBPBK010000013">
    <property type="protein sequence ID" value="KAK9272439.1"/>
    <property type="molecule type" value="Genomic_DNA"/>
</dbReference>
<keyword evidence="1" id="KW-0677">Repeat</keyword>
<evidence type="ECO:0000313" key="3">
    <source>
        <dbReference type="EMBL" id="KAK9272439.1"/>
    </source>
</evidence>
<dbReference type="PROSITE" id="PS51375">
    <property type="entry name" value="PPR"/>
    <property type="match status" value="2"/>
</dbReference>
<dbReference type="GO" id="GO:0009451">
    <property type="term" value="P:RNA modification"/>
    <property type="evidence" value="ECO:0007669"/>
    <property type="project" value="InterPro"/>
</dbReference>
<dbReference type="Proteomes" id="UP001415857">
    <property type="component" value="Unassembled WGS sequence"/>
</dbReference>
<gene>
    <name evidence="3" type="ORF">L1049_002812</name>
</gene>
<comment type="caution">
    <text evidence="3">The sequence shown here is derived from an EMBL/GenBank/DDBJ whole genome shotgun (WGS) entry which is preliminary data.</text>
</comment>
<name>A0AAP0NKU0_LIQFO</name>
<accession>A0AAP0NKU0</accession>
<dbReference type="AlphaFoldDB" id="A0AAP0NKU0"/>
<evidence type="ECO:0000256" key="2">
    <source>
        <dbReference type="PROSITE-ProRule" id="PRU00708"/>
    </source>
</evidence>
<dbReference type="NCBIfam" id="TIGR00756">
    <property type="entry name" value="PPR"/>
    <property type="match status" value="2"/>
</dbReference>
<dbReference type="GO" id="GO:0003723">
    <property type="term" value="F:RNA binding"/>
    <property type="evidence" value="ECO:0007669"/>
    <property type="project" value="InterPro"/>
</dbReference>
<dbReference type="Gene3D" id="1.25.40.10">
    <property type="entry name" value="Tetratricopeptide repeat domain"/>
    <property type="match status" value="2"/>
</dbReference>
<dbReference type="Pfam" id="PF01535">
    <property type="entry name" value="PPR"/>
    <property type="match status" value="1"/>
</dbReference>
<keyword evidence="4" id="KW-1185">Reference proteome</keyword>
<reference evidence="3 4" key="1">
    <citation type="journal article" date="2024" name="Plant J.">
        <title>Genome sequences and population genomics reveal climatic adaptation and genomic divergence between two closely related sweetgum species.</title>
        <authorList>
            <person name="Xu W.Q."/>
            <person name="Ren C.Q."/>
            <person name="Zhang X.Y."/>
            <person name="Comes H.P."/>
            <person name="Liu X.H."/>
            <person name="Li Y.G."/>
            <person name="Kettle C.J."/>
            <person name="Jalonen R."/>
            <person name="Gaisberger H."/>
            <person name="Ma Y.Z."/>
            <person name="Qiu Y.X."/>
        </authorList>
    </citation>
    <scope>NUCLEOTIDE SEQUENCE [LARGE SCALE GENOMIC DNA]</scope>
    <source>
        <strain evidence="3">Hangzhou</strain>
    </source>
</reference>